<dbReference type="Proteomes" id="UP001140217">
    <property type="component" value="Unassembled WGS sequence"/>
</dbReference>
<name>A0A9W8LK88_9FUNG</name>
<keyword evidence="2" id="KW-1185">Reference proteome</keyword>
<evidence type="ECO:0000313" key="2">
    <source>
        <dbReference type="Proteomes" id="UP001140217"/>
    </source>
</evidence>
<comment type="caution">
    <text evidence="1">The sequence shown here is derived from an EMBL/GenBank/DDBJ whole genome shotgun (WGS) entry which is preliminary data.</text>
</comment>
<organism evidence="1 2">
    <name type="scientific">Coemansia javaensis</name>
    <dbReference type="NCBI Taxonomy" id="2761396"/>
    <lineage>
        <taxon>Eukaryota</taxon>
        <taxon>Fungi</taxon>
        <taxon>Fungi incertae sedis</taxon>
        <taxon>Zoopagomycota</taxon>
        <taxon>Kickxellomycotina</taxon>
        <taxon>Kickxellomycetes</taxon>
        <taxon>Kickxellales</taxon>
        <taxon>Kickxellaceae</taxon>
        <taxon>Coemansia</taxon>
    </lineage>
</organism>
<sequence length="170" mass="18622">MSSRRKAASSGKGAAAFPEKKVTVVYGGAAEAFRDRGETFGELTSSAARRFKLDGDRYELVTPGGGRPVPATNRAADFAGKRMFVLQPRPDAVAATVSYSGAAKKFVCGRMDFDDLRREAMREFGLKRHRFELVASRTMMVAPESGLVADLERDRVFEILPRRDPATVCV</sequence>
<evidence type="ECO:0000313" key="1">
    <source>
        <dbReference type="EMBL" id="KAJ2782535.1"/>
    </source>
</evidence>
<dbReference type="AlphaFoldDB" id="A0A9W8LK88"/>
<accession>A0A9W8LK88</accession>
<reference evidence="1" key="1">
    <citation type="submission" date="2022-07" db="EMBL/GenBank/DDBJ databases">
        <title>Phylogenomic reconstructions and comparative analyses of Kickxellomycotina fungi.</title>
        <authorList>
            <person name="Reynolds N.K."/>
            <person name="Stajich J.E."/>
            <person name="Barry K."/>
            <person name="Grigoriev I.V."/>
            <person name="Crous P."/>
            <person name="Smith M.E."/>
        </authorList>
    </citation>
    <scope>NUCLEOTIDE SEQUENCE</scope>
    <source>
        <strain evidence="1">NBRC 105414</strain>
    </source>
</reference>
<proteinExistence type="predicted"/>
<dbReference type="EMBL" id="JANBUL010000070">
    <property type="protein sequence ID" value="KAJ2782535.1"/>
    <property type="molecule type" value="Genomic_DNA"/>
</dbReference>
<gene>
    <name evidence="1" type="ORF">H4R18_002228</name>
</gene>
<protein>
    <submittedName>
        <fullName evidence="1">Uncharacterized protein</fullName>
    </submittedName>
</protein>